<reference evidence="9" key="1">
    <citation type="submission" date="2014-12" db="EMBL/GenBank/DDBJ databases">
        <authorList>
            <person name="Jaenicke S."/>
        </authorList>
    </citation>
    <scope>NUCLEOTIDE SEQUENCE [LARGE SCALE GENOMIC DNA]</scope>
</reference>
<feature type="transmembrane region" description="Helical" evidence="6">
    <location>
        <begin position="74"/>
        <end position="92"/>
    </location>
</feature>
<dbReference type="PANTHER" id="PTHR43124:SF3">
    <property type="entry name" value="CHLORAMPHENICOL EFFLUX PUMP RV0191"/>
    <property type="match status" value="1"/>
</dbReference>
<feature type="transmembrane region" description="Helical" evidence="6">
    <location>
        <begin position="98"/>
        <end position="120"/>
    </location>
</feature>
<dbReference type="SUPFAM" id="SSF103473">
    <property type="entry name" value="MFS general substrate transporter"/>
    <property type="match status" value="1"/>
</dbReference>
<dbReference type="InterPro" id="IPR036259">
    <property type="entry name" value="MFS_trans_sf"/>
</dbReference>
<evidence type="ECO:0000259" key="7">
    <source>
        <dbReference type="PROSITE" id="PS50850"/>
    </source>
</evidence>
<evidence type="ECO:0000313" key="9">
    <source>
        <dbReference type="Proteomes" id="UP000043437"/>
    </source>
</evidence>
<name>A0A0K2Y0U5_9HELI</name>
<dbReference type="PRINTS" id="PR01035">
    <property type="entry name" value="TCRTETA"/>
</dbReference>
<evidence type="ECO:0000256" key="2">
    <source>
        <dbReference type="ARBA" id="ARBA00022475"/>
    </source>
</evidence>
<dbReference type="Proteomes" id="UP000043437">
    <property type="component" value="Unassembled WGS sequence"/>
</dbReference>
<dbReference type="InterPro" id="IPR001958">
    <property type="entry name" value="Tet-R_TetA/multi-R_MdtG-like"/>
</dbReference>
<feature type="domain" description="Major facilitator superfamily (MFS) profile" evidence="7">
    <location>
        <begin position="7"/>
        <end position="389"/>
    </location>
</feature>
<feature type="transmembrane region" description="Helical" evidence="6">
    <location>
        <begin position="242"/>
        <end position="260"/>
    </location>
</feature>
<dbReference type="GeneID" id="82131113"/>
<dbReference type="Pfam" id="PF07690">
    <property type="entry name" value="MFS_1"/>
    <property type="match status" value="1"/>
</dbReference>
<accession>A0A0K2Y0U5</accession>
<feature type="transmembrane region" description="Helical" evidence="6">
    <location>
        <begin position="132"/>
        <end position="153"/>
    </location>
</feature>
<feature type="transmembrane region" description="Helical" evidence="6">
    <location>
        <begin position="202"/>
        <end position="222"/>
    </location>
</feature>
<dbReference type="InterPro" id="IPR050189">
    <property type="entry name" value="MFS_Efflux_Transporters"/>
</dbReference>
<dbReference type="InterPro" id="IPR020846">
    <property type="entry name" value="MFS_dom"/>
</dbReference>
<evidence type="ECO:0000256" key="4">
    <source>
        <dbReference type="ARBA" id="ARBA00022989"/>
    </source>
</evidence>
<dbReference type="Gene3D" id="1.20.1250.20">
    <property type="entry name" value="MFS general substrate transporter like domains"/>
    <property type="match status" value="1"/>
</dbReference>
<gene>
    <name evidence="8" type="ORF">HAL07_00730</name>
</gene>
<feature type="transmembrane region" description="Helical" evidence="6">
    <location>
        <begin position="267"/>
        <end position="287"/>
    </location>
</feature>
<feature type="transmembrane region" description="Helical" evidence="6">
    <location>
        <begin position="360"/>
        <end position="378"/>
    </location>
</feature>
<sequence length="392" mass="42248">MRHYLRIVSLLALSSFCLGVAEFLVSGILPKLGAYYGVSVSEAGNLATLYALGVVIGAPIVSVLISRFNYRNQLIFTLGIFAISNALMFFSHSFLSALIARFIGGLMHGLFFVIATLVCLKAAPKSKTSMAMSLMASGLTVALVTGVPLGILVAKHFGLLAPFLLVAGLASLAALLALFVLPKFSSKPANFKNLGIAFHFPPLWQGFLVTAFSCGSMFVVYIYLRVLLERHGFSPESIADLYLYYGLAAMLGNLFGGKLTDLRGSFAALRFLLGMQILALSAMSLTYNLPKMVLAFNVMAFGFFGFACIAPLKMLSGHLARLFTPNTTNSTIALNESSFNLGITFASLMGGLVAHWSVDFNGFCAALFALSAFTLLHLRIKKAYFTKRAHET</sequence>
<keyword evidence="2" id="KW-1003">Cell membrane</keyword>
<dbReference type="AlphaFoldDB" id="A0A0K2Y0U5"/>
<proteinExistence type="predicted"/>
<evidence type="ECO:0000256" key="3">
    <source>
        <dbReference type="ARBA" id="ARBA00022692"/>
    </source>
</evidence>
<dbReference type="PROSITE" id="PS50850">
    <property type="entry name" value="MFS"/>
    <property type="match status" value="1"/>
</dbReference>
<dbReference type="GO" id="GO:0022857">
    <property type="term" value="F:transmembrane transporter activity"/>
    <property type="evidence" value="ECO:0007669"/>
    <property type="project" value="InterPro"/>
</dbReference>
<evidence type="ECO:0000256" key="6">
    <source>
        <dbReference type="SAM" id="Phobius"/>
    </source>
</evidence>
<dbReference type="GO" id="GO:0005886">
    <property type="term" value="C:plasma membrane"/>
    <property type="evidence" value="ECO:0007669"/>
    <property type="project" value="UniProtKB-SubCell"/>
</dbReference>
<evidence type="ECO:0000256" key="5">
    <source>
        <dbReference type="ARBA" id="ARBA00023136"/>
    </source>
</evidence>
<organism evidence="8 9">
    <name type="scientific">Helicobacter ailurogastricus</name>
    <dbReference type="NCBI Taxonomy" id="1578720"/>
    <lineage>
        <taxon>Bacteria</taxon>
        <taxon>Pseudomonadati</taxon>
        <taxon>Campylobacterota</taxon>
        <taxon>Epsilonproteobacteria</taxon>
        <taxon>Campylobacterales</taxon>
        <taxon>Helicobacteraceae</taxon>
        <taxon>Helicobacter</taxon>
    </lineage>
</organism>
<dbReference type="CDD" id="cd17324">
    <property type="entry name" value="MFS_NepI_like"/>
    <property type="match status" value="1"/>
</dbReference>
<feature type="transmembrane region" description="Helical" evidence="6">
    <location>
        <begin position="293"/>
        <end position="312"/>
    </location>
</feature>
<dbReference type="PANTHER" id="PTHR43124">
    <property type="entry name" value="PURINE EFFLUX PUMP PBUE"/>
    <property type="match status" value="1"/>
</dbReference>
<evidence type="ECO:0000313" key="8">
    <source>
        <dbReference type="EMBL" id="CRF51947.1"/>
    </source>
</evidence>
<feature type="transmembrane region" description="Helical" evidence="6">
    <location>
        <begin position="47"/>
        <end position="65"/>
    </location>
</feature>
<comment type="subcellular location">
    <subcellularLocation>
        <location evidence="1">Cell membrane</location>
        <topology evidence="1">Multi-pass membrane protein</topology>
    </subcellularLocation>
</comment>
<feature type="transmembrane region" description="Helical" evidence="6">
    <location>
        <begin position="333"/>
        <end position="354"/>
    </location>
</feature>
<keyword evidence="3 6" id="KW-0812">Transmembrane</keyword>
<feature type="transmembrane region" description="Helical" evidence="6">
    <location>
        <begin position="159"/>
        <end position="181"/>
    </location>
</feature>
<protein>
    <submittedName>
        <fullName evidence="8">Major facilitator family transporter</fullName>
    </submittedName>
</protein>
<evidence type="ECO:0000256" key="1">
    <source>
        <dbReference type="ARBA" id="ARBA00004651"/>
    </source>
</evidence>
<keyword evidence="4 6" id="KW-1133">Transmembrane helix</keyword>
<keyword evidence="5 6" id="KW-0472">Membrane</keyword>
<dbReference type="EMBL" id="CDMG01000002">
    <property type="protein sequence ID" value="CRF51947.1"/>
    <property type="molecule type" value="Genomic_DNA"/>
</dbReference>
<dbReference type="RefSeq" id="WP_053944739.1">
    <property type="nucleotide sequence ID" value="NZ_CDMG01000002.1"/>
</dbReference>
<dbReference type="InterPro" id="IPR011701">
    <property type="entry name" value="MFS"/>
</dbReference>